<dbReference type="EMBL" id="QGKV02001507">
    <property type="protein sequence ID" value="KAF3529495.1"/>
    <property type="molecule type" value="Genomic_DNA"/>
</dbReference>
<dbReference type="EMBL" id="QGKY02000246">
    <property type="protein sequence ID" value="KAF2585923.1"/>
    <property type="molecule type" value="Genomic_DNA"/>
</dbReference>
<reference evidence="2 3" key="3">
    <citation type="journal article" date="2020" name="BMC Genomics">
        <title>Intraspecific diversification of the crop wild relative Brassica cretica Lam. using demographic model selection.</title>
        <authorList>
            <person name="Kioukis A."/>
            <person name="Michalopoulou V.A."/>
            <person name="Briers L."/>
            <person name="Pirintsos S."/>
            <person name="Studholme D.J."/>
            <person name="Pavlidis P."/>
            <person name="Sarris P.F."/>
        </authorList>
    </citation>
    <scope>NUCLEOTIDE SEQUENCE [LARGE SCALE GENOMIC DNA]</scope>
    <source>
        <strain evidence="3">cv. PFS-1207/04</strain>
        <strain evidence="2">PFS-1207/04</strain>
    </source>
</reference>
<dbReference type="Proteomes" id="UP000266723">
    <property type="component" value="Unassembled WGS sequence"/>
</dbReference>
<accession>A0A8S9JX59</accession>
<protein>
    <submittedName>
        <fullName evidence="1">Uncharacterized protein</fullName>
    </submittedName>
</protein>
<keyword evidence="3" id="KW-1185">Reference proteome</keyword>
<name>A0A8S9JX59_BRACR</name>
<dbReference type="OrthoDB" id="655540at2759"/>
<comment type="caution">
    <text evidence="1">The sequence shown here is derived from an EMBL/GenBank/DDBJ whole genome shotgun (WGS) entry which is preliminary data.</text>
</comment>
<organism evidence="1">
    <name type="scientific">Brassica cretica</name>
    <name type="common">Mustard</name>
    <dbReference type="NCBI Taxonomy" id="69181"/>
    <lineage>
        <taxon>Eukaryota</taxon>
        <taxon>Viridiplantae</taxon>
        <taxon>Streptophyta</taxon>
        <taxon>Embryophyta</taxon>
        <taxon>Tracheophyta</taxon>
        <taxon>Spermatophyta</taxon>
        <taxon>Magnoliopsida</taxon>
        <taxon>eudicotyledons</taxon>
        <taxon>Gunneridae</taxon>
        <taxon>Pentapetalae</taxon>
        <taxon>rosids</taxon>
        <taxon>malvids</taxon>
        <taxon>Brassicales</taxon>
        <taxon>Brassicaceae</taxon>
        <taxon>Brassiceae</taxon>
        <taxon>Brassica</taxon>
    </lineage>
</organism>
<evidence type="ECO:0000313" key="1">
    <source>
        <dbReference type="EMBL" id="KAF2585923.1"/>
    </source>
</evidence>
<reference evidence="2" key="2">
    <citation type="submission" date="2019-12" db="EMBL/GenBank/DDBJ databases">
        <authorList>
            <person name="Studholme D.J."/>
            <person name="Sarris P."/>
        </authorList>
    </citation>
    <scope>NUCLEOTIDE SEQUENCE</scope>
    <source>
        <strain evidence="2">PFS-1207/04</strain>
        <tissue evidence="2">Leaf</tissue>
    </source>
</reference>
<evidence type="ECO:0000313" key="2">
    <source>
        <dbReference type="EMBL" id="KAF3529495.1"/>
    </source>
</evidence>
<proteinExistence type="predicted"/>
<dbReference type="AlphaFoldDB" id="A0A8S9JX59"/>
<sequence>MVGTPLFINGLYSFYTAILLCSASTKSLTSRPIPTLAKLHLIPPGVSLFRCQRMDGWDTTVYKWFVFFLHRNTPVFWLDNESDFKTYPDIGQAAFDTTRRIFVSLPKKEDGWDTTVYKWFVFFLHRNTHVFCLDNEFDLKTYPDIGQAAFDTTRRIFVSVRG</sequence>
<reference evidence="1" key="1">
    <citation type="submission" date="2019-12" db="EMBL/GenBank/DDBJ databases">
        <title>Genome sequencing and annotation of Brassica cretica.</title>
        <authorList>
            <person name="Studholme D.J."/>
            <person name="Sarris P.F."/>
        </authorList>
    </citation>
    <scope>NUCLEOTIDE SEQUENCE</scope>
    <source>
        <strain evidence="1">PFS-102/07</strain>
        <tissue evidence="1">Leaf</tissue>
    </source>
</reference>
<gene>
    <name evidence="2" type="ORF">DY000_02041157</name>
    <name evidence="1" type="ORF">F2Q70_00036329</name>
</gene>
<evidence type="ECO:0000313" key="3">
    <source>
        <dbReference type="Proteomes" id="UP000266723"/>
    </source>
</evidence>